<accession>A0A481YR13</accession>
<proteinExistence type="predicted"/>
<gene>
    <name evidence="1" type="ORF">LCDPAC02_01030</name>
</gene>
<evidence type="ECO:0000313" key="1">
    <source>
        <dbReference type="EMBL" id="QBK84904.1"/>
    </source>
</evidence>
<name>A0A481YR13_9VIRU</name>
<sequence length="232" mass="28257">MNLEIYLLNQHGNQERLLLMIGKELEHYLDIDYDTELFHLEFNIKNKEYFINYLDQKLKLLCNFEYGFLDFTYTDKYYTKIINNKKEVKEYQIILVDIIMSSYQHHIQEFTTMNSNINFTEIKSKFKLDKYLDIIFNTRYQKFKFDSKKFINTVEDCNVDTNFIDIYKTIYSGTKYSILENRELYSISKFLTCVIFAYCSIKNFKFKCIINLIEHKTKKNPIYKFLNKKFVN</sequence>
<reference evidence="1" key="1">
    <citation type="journal article" date="2019" name="MBio">
        <title>Virus Genomes from Deep Sea Sediments Expand the Ocean Megavirome and Support Independent Origins of Viral Gigantism.</title>
        <authorList>
            <person name="Backstrom D."/>
            <person name="Yutin N."/>
            <person name="Jorgensen S.L."/>
            <person name="Dharamshi J."/>
            <person name="Homa F."/>
            <person name="Zaremba-Niedwiedzka K."/>
            <person name="Spang A."/>
            <person name="Wolf Y.I."/>
            <person name="Koonin E.V."/>
            <person name="Ettema T.J."/>
        </authorList>
    </citation>
    <scope>NUCLEOTIDE SEQUENCE</scope>
</reference>
<organism evidence="1">
    <name type="scientific">Pithovirus LCDPAC02</name>
    <dbReference type="NCBI Taxonomy" id="2506601"/>
    <lineage>
        <taxon>Viruses</taxon>
        <taxon>Pithoviruses</taxon>
    </lineage>
</organism>
<protein>
    <submittedName>
        <fullName evidence="1">Lysosome-associated membrane glycoprotein Lamp</fullName>
    </submittedName>
</protein>
<dbReference type="EMBL" id="MK500300">
    <property type="protein sequence ID" value="QBK84904.1"/>
    <property type="molecule type" value="Genomic_DNA"/>
</dbReference>